<dbReference type="Proteomes" id="UP001595387">
    <property type="component" value="Unassembled WGS sequence"/>
</dbReference>
<dbReference type="Gene3D" id="1.20.58.300">
    <property type="entry name" value="FlgN-like"/>
    <property type="match status" value="1"/>
</dbReference>
<feature type="compositionally biased region" description="Polar residues" evidence="2">
    <location>
        <begin position="143"/>
        <end position="162"/>
    </location>
</feature>
<keyword evidence="3" id="KW-0969">Cilium</keyword>
<dbReference type="InterPro" id="IPR036679">
    <property type="entry name" value="FlgN-like_sf"/>
</dbReference>
<keyword evidence="3" id="KW-0966">Cell projection</keyword>
<sequence length="162" mass="18470">MSANIIIQSISKLTEVHRELLKTAKEKTEAIKSGIPDELQAVLLAERKIIKKAEQAESERQEAAESWFKHNKLPVNDMSVSKMLGLLREKEKHALAVGTEELTEVIAELRQQERLNQDLIRQSMEFVQLSLELVNPSMKKMNYGSQKQQQTTTNHSLFDSQA</sequence>
<comment type="caution">
    <text evidence="3">The sequence shown here is derived from an EMBL/GenBank/DDBJ whole genome shotgun (WGS) entry which is preliminary data.</text>
</comment>
<dbReference type="EMBL" id="JBHRRZ010000003">
    <property type="protein sequence ID" value="MFC2947262.1"/>
    <property type="molecule type" value="Genomic_DNA"/>
</dbReference>
<dbReference type="InterPro" id="IPR007809">
    <property type="entry name" value="FlgN-like"/>
</dbReference>
<evidence type="ECO:0000313" key="4">
    <source>
        <dbReference type="Proteomes" id="UP001595387"/>
    </source>
</evidence>
<name>A0ABV7A2I0_9BACI</name>
<accession>A0ABV7A2I0</accession>
<organism evidence="3 4">
    <name type="scientific">Virgibacillus sediminis</name>
    <dbReference type="NCBI Taxonomy" id="202260"/>
    <lineage>
        <taxon>Bacteria</taxon>
        <taxon>Bacillati</taxon>
        <taxon>Bacillota</taxon>
        <taxon>Bacilli</taxon>
        <taxon>Bacillales</taxon>
        <taxon>Bacillaceae</taxon>
        <taxon>Virgibacillus</taxon>
    </lineage>
</organism>
<dbReference type="SUPFAM" id="SSF140566">
    <property type="entry name" value="FlgN-like"/>
    <property type="match status" value="1"/>
</dbReference>
<evidence type="ECO:0000256" key="1">
    <source>
        <dbReference type="ARBA" id="ARBA00022795"/>
    </source>
</evidence>
<feature type="region of interest" description="Disordered" evidence="2">
    <location>
        <begin position="141"/>
        <end position="162"/>
    </location>
</feature>
<gene>
    <name evidence="3" type="ORF">ACFODW_02635</name>
</gene>
<evidence type="ECO:0000256" key="2">
    <source>
        <dbReference type="SAM" id="MobiDB-lite"/>
    </source>
</evidence>
<keyword evidence="1" id="KW-1005">Bacterial flagellum biogenesis</keyword>
<dbReference type="RefSeq" id="WP_390302537.1">
    <property type="nucleotide sequence ID" value="NZ_JBHRRZ010000003.1"/>
</dbReference>
<keyword evidence="3" id="KW-0282">Flagellum</keyword>
<evidence type="ECO:0000313" key="3">
    <source>
        <dbReference type="EMBL" id="MFC2947262.1"/>
    </source>
</evidence>
<dbReference type="Pfam" id="PF05130">
    <property type="entry name" value="FlgN"/>
    <property type="match status" value="1"/>
</dbReference>
<reference evidence="4" key="1">
    <citation type="journal article" date="2019" name="Int. J. Syst. Evol. Microbiol.">
        <title>The Global Catalogue of Microorganisms (GCM) 10K type strain sequencing project: providing services to taxonomists for standard genome sequencing and annotation.</title>
        <authorList>
            <consortium name="The Broad Institute Genomics Platform"/>
            <consortium name="The Broad Institute Genome Sequencing Center for Infectious Disease"/>
            <person name="Wu L."/>
            <person name="Ma J."/>
        </authorList>
    </citation>
    <scope>NUCLEOTIDE SEQUENCE [LARGE SCALE GENOMIC DNA]</scope>
    <source>
        <strain evidence="4">KCTC 13193</strain>
    </source>
</reference>
<keyword evidence="4" id="KW-1185">Reference proteome</keyword>
<proteinExistence type="predicted"/>
<protein>
    <submittedName>
        <fullName evidence="3">Flagellar protein FlgN</fullName>
    </submittedName>
</protein>